<sequence length="137" mass="15865">MNRERIGRLPQELYSTMVSPPLTPHRLLSTPAAKRIRQNDHAGCLSPPWLSGEVTGFKERVCAIPTDWKLSNFRFVNVTVLCSKKISEAETVSRELKGRGHDCESRRKIRLKLFAKIREWIKKVVNARRRLLTLERS</sequence>
<dbReference type="Proteomes" id="UP000270094">
    <property type="component" value="Unassembled WGS sequence"/>
</dbReference>
<evidence type="ECO:0000313" key="2">
    <source>
        <dbReference type="Proteomes" id="UP000270094"/>
    </source>
</evidence>
<protein>
    <submittedName>
        <fullName evidence="1">Uncharacterized protein</fullName>
    </submittedName>
</protein>
<accession>A0A3P7JQ37</accession>
<dbReference type="EMBL" id="UYYB01110165">
    <property type="protein sequence ID" value="VDM80814.1"/>
    <property type="molecule type" value="Genomic_DNA"/>
</dbReference>
<reference evidence="1 2" key="1">
    <citation type="submission" date="2018-11" db="EMBL/GenBank/DDBJ databases">
        <authorList>
            <consortium name="Pathogen Informatics"/>
        </authorList>
    </citation>
    <scope>NUCLEOTIDE SEQUENCE [LARGE SCALE GENOMIC DNA]</scope>
</reference>
<proteinExistence type="predicted"/>
<name>A0A3P7JQ37_STRVU</name>
<keyword evidence="2" id="KW-1185">Reference proteome</keyword>
<organism evidence="1 2">
    <name type="scientific">Strongylus vulgaris</name>
    <name type="common">Blood worm</name>
    <dbReference type="NCBI Taxonomy" id="40348"/>
    <lineage>
        <taxon>Eukaryota</taxon>
        <taxon>Metazoa</taxon>
        <taxon>Ecdysozoa</taxon>
        <taxon>Nematoda</taxon>
        <taxon>Chromadorea</taxon>
        <taxon>Rhabditida</taxon>
        <taxon>Rhabditina</taxon>
        <taxon>Rhabditomorpha</taxon>
        <taxon>Strongyloidea</taxon>
        <taxon>Strongylidae</taxon>
        <taxon>Strongylus</taxon>
    </lineage>
</organism>
<gene>
    <name evidence="1" type="ORF">SVUK_LOCUS15812</name>
</gene>
<evidence type="ECO:0000313" key="1">
    <source>
        <dbReference type="EMBL" id="VDM80814.1"/>
    </source>
</evidence>
<dbReference type="AlphaFoldDB" id="A0A3P7JQ37"/>